<organism evidence="5 6">
    <name type="scientific">Paraclostridium ghonii</name>
    <dbReference type="NCBI Taxonomy" id="29358"/>
    <lineage>
        <taxon>Bacteria</taxon>
        <taxon>Bacillati</taxon>
        <taxon>Bacillota</taxon>
        <taxon>Clostridia</taxon>
        <taxon>Peptostreptococcales</taxon>
        <taxon>Peptostreptococcaceae</taxon>
        <taxon>Paraclostridium</taxon>
    </lineage>
</organism>
<dbReference type="CDD" id="cd00118">
    <property type="entry name" value="LysM"/>
    <property type="match status" value="1"/>
</dbReference>
<dbReference type="CDD" id="cd06525">
    <property type="entry name" value="GH25_Lyc-like"/>
    <property type="match status" value="1"/>
</dbReference>
<dbReference type="Pfam" id="PF01476">
    <property type="entry name" value="LysM"/>
    <property type="match status" value="1"/>
</dbReference>
<reference evidence="5 6" key="1">
    <citation type="submission" date="2023-07" db="EMBL/GenBank/DDBJ databases">
        <title>Genomic Encyclopedia of Type Strains, Phase IV (KMG-IV): sequencing the most valuable type-strain genomes for metagenomic binning, comparative biology and taxonomic classification.</title>
        <authorList>
            <person name="Goeker M."/>
        </authorList>
    </citation>
    <scope>NUCLEOTIDE SEQUENCE [LARGE SCALE GENOMIC DNA]</scope>
    <source>
        <strain evidence="5 6">DSM 15049</strain>
    </source>
</reference>
<keyword evidence="3" id="KW-0326">Glycosidase</keyword>
<keyword evidence="2" id="KW-0378">Hydrolase</keyword>
<evidence type="ECO:0000259" key="4">
    <source>
        <dbReference type="PROSITE" id="PS51782"/>
    </source>
</evidence>
<dbReference type="Proteomes" id="UP001232584">
    <property type="component" value="Unassembled WGS sequence"/>
</dbReference>
<dbReference type="Pfam" id="PF01183">
    <property type="entry name" value="Glyco_hydro_25"/>
    <property type="match status" value="1"/>
</dbReference>
<dbReference type="SMART" id="SM00257">
    <property type="entry name" value="LysM"/>
    <property type="match status" value="1"/>
</dbReference>
<dbReference type="PROSITE" id="PS51904">
    <property type="entry name" value="GLYCOSYL_HYDROL_F25_2"/>
    <property type="match status" value="1"/>
</dbReference>
<gene>
    <name evidence="5" type="ORF">QOZ92_001407</name>
</gene>
<evidence type="ECO:0000256" key="3">
    <source>
        <dbReference type="ARBA" id="ARBA00023295"/>
    </source>
</evidence>
<proteinExistence type="inferred from homology"/>
<protein>
    <submittedName>
        <fullName evidence="5">Lysozyme</fullName>
    </submittedName>
</protein>
<evidence type="ECO:0000313" key="6">
    <source>
        <dbReference type="Proteomes" id="UP001232584"/>
    </source>
</evidence>
<comment type="similarity">
    <text evidence="1">Belongs to the glycosyl hydrolase 25 family.</text>
</comment>
<dbReference type="InterPro" id="IPR018077">
    <property type="entry name" value="Glyco_hydro_fam25_subgr"/>
</dbReference>
<dbReference type="PANTHER" id="PTHR34135:SF2">
    <property type="entry name" value="LYSOZYME"/>
    <property type="match status" value="1"/>
</dbReference>
<accession>A0ABU0MZG0</accession>
<dbReference type="InterPro" id="IPR018392">
    <property type="entry name" value="LysM"/>
</dbReference>
<dbReference type="EMBL" id="JAUSWG010000005">
    <property type="protein sequence ID" value="MDQ0556293.1"/>
    <property type="molecule type" value="Genomic_DNA"/>
</dbReference>
<dbReference type="SUPFAM" id="SSF54106">
    <property type="entry name" value="LysM domain"/>
    <property type="match status" value="1"/>
</dbReference>
<evidence type="ECO:0000256" key="2">
    <source>
        <dbReference type="ARBA" id="ARBA00022801"/>
    </source>
</evidence>
<dbReference type="SUPFAM" id="SSF51445">
    <property type="entry name" value="(Trans)glycosidases"/>
    <property type="match status" value="1"/>
</dbReference>
<comment type="caution">
    <text evidence="5">The sequence shown here is derived from an EMBL/GenBank/DDBJ whole genome shotgun (WGS) entry which is preliminary data.</text>
</comment>
<sequence length="260" mass="29162">MNKLKGIDISHWTGYVNFKEVANSGVQVVYIKATEGTSYIDPRFKEYYNEAKSEGLKVGFYHFFNTGNASTPKQQAQHFVNTINGLKPDCKLVLDLEKTGGLSKSKLSKQAIEFLEEVKSLSGLDVAIYTYTNFAQTNLDPQFGLGKYPLWVAQYGASSPAQNPIWGNNYAGWQYSESGRVSGIANNTDLNTFNEQILLNDIKVLENNDKKPNIIYYIVKSGDTLSKIAQRYNTTYEHLASINNISNPSLIYPGQKIRIN</sequence>
<evidence type="ECO:0000313" key="5">
    <source>
        <dbReference type="EMBL" id="MDQ0556293.1"/>
    </source>
</evidence>
<dbReference type="InterPro" id="IPR002053">
    <property type="entry name" value="Glyco_hydro_25"/>
</dbReference>
<dbReference type="Gene3D" id="3.20.20.80">
    <property type="entry name" value="Glycosidases"/>
    <property type="match status" value="1"/>
</dbReference>
<dbReference type="InterPro" id="IPR036779">
    <property type="entry name" value="LysM_dom_sf"/>
</dbReference>
<name>A0ABU0MZG0_9FIRM</name>
<keyword evidence="6" id="KW-1185">Reference proteome</keyword>
<dbReference type="PROSITE" id="PS51782">
    <property type="entry name" value="LYSM"/>
    <property type="match status" value="1"/>
</dbReference>
<feature type="domain" description="LysM" evidence="4">
    <location>
        <begin position="215"/>
        <end position="259"/>
    </location>
</feature>
<dbReference type="InterPro" id="IPR017853">
    <property type="entry name" value="GH"/>
</dbReference>
<dbReference type="SMART" id="SM00641">
    <property type="entry name" value="Glyco_25"/>
    <property type="match status" value="1"/>
</dbReference>
<dbReference type="PANTHER" id="PTHR34135">
    <property type="entry name" value="LYSOZYME"/>
    <property type="match status" value="1"/>
</dbReference>
<dbReference type="Gene3D" id="3.10.350.10">
    <property type="entry name" value="LysM domain"/>
    <property type="match status" value="1"/>
</dbReference>
<dbReference type="RefSeq" id="WP_307505209.1">
    <property type="nucleotide sequence ID" value="NZ_BAAACE010000021.1"/>
</dbReference>
<evidence type="ECO:0000256" key="1">
    <source>
        <dbReference type="ARBA" id="ARBA00010646"/>
    </source>
</evidence>